<name>A0A0G1LDU9_9BACT</name>
<evidence type="ECO:0000256" key="8">
    <source>
        <dbReference type="SAM" id="Phobius"/>
    </source>
</evidence>
<evidence type="ECO:0008006" key="11">
    <source>
        <dbReference type="Google" id="ProtNLM"/>
    </source>
</evidence>
<dbReference type="EMBL" id="LCIY01000017">
    <property type="protein sequence ID" value="KKT66882.1"/>
    <property type="molecule type" value="Genomic_DNA"/>
</dbReference>
<evidence type="ECO:0000256" key="4">
    <source>
        <dbReference type="ARBA" id="ARBA00022679"/>
    </source>
</evidence>
<evidence type="ECO:0000256" key="6">
    <source>
        <dbReference type="ARBA" id="ARBA00022989"/>
    </source>
</evidence>
<evidence type="ECO:0000256" key="5">
    <source>
        <dbReference type="ARBA" id="ARBA00022692"/>
    </source>
</evidence>
<dbReference type="PANTHER" id="PTHR33908:SF11">
    <property type="entry name" value="MEMBRANE PROTEIN"/>
    <property type="match status" value="1"/>
</dbReference>
<dbReference type="InterPro" id="IPR050297">
    <property type="entry name" value="LipidA_mod_glycosyltrf_83"/>
</dbReference>
<dbReference type="PANTHER" id="PTHR33908">
    <property type="entry name" value="MANNOSYLTRANSFERASE YKCB-RELATED"/>
    <property type="match status" value="1"/>
</dbReference>
<comment type="subcellular location">
    <subcellularLocation>
        <location evidence="1">Cell membrane</location>
        <topology evidence="1">Multi-pass membrane protein</topology>
    </subcellularLocation>
</comment>
<feature type="transmembrane region" description="Helical" evidence="8">
    <location>
        <begin position="105"/>
        <end position="128"/>
    </location>
</feature>
<keyword evidence="4" id="KW-0808">Transferase</keyword>
<accession>A0A0G1LDU9</accession>
<evidence type="ECO:0000256" key="1">
    <source>
        <dbReference type="ARBA" id="ARBA00004651"/>
    </source>
</evidence>
<dbReference type="AlphaFoldDB" id="A0A0G1LDU9"/>
<evidence type="ECO:0000256" key="2">
    <source>
        <dbReference type="ARBA" id="ARBA00022475"/>
    </source>
</evidence>
<organism evidence="9 10">
    <name type="scientific">Candidatus Woesebacteria bacterium GW2011_GWA2_44_33</name>
    <dbReference type="NCBI Taxonomy" id="1618564"/>
    <lineage>
        <taxon>Bacteria</taxon>
        <taxon>Candidatus Woeseibacteriota</taxon>
    </lineage>
</organism>
<feature type="transmembrane region" description="Helical" evidence="8">
    <location>
        <begin position="372"/>
        <end position="390"/>
    </location>
</feature>
<proteinExistence type="predicted"/>
<dbReference type="GO" id="GO:0016763">
    <property type="term" value="F:pentosyltransferase activity"/>
    <property type="evidence" value="ECO:0007669"/>
    <property type="project" value="TreeGrafter"/>
</dbReference>
<keyword evidence="5 8" id="KW-0812">Transmembrane</keyword>
<protein>
    <recommendedName>
        <fullName evidence="11">Glycosyltransferase RgtA/B/C/D-like domain-containing protein</fullName>
    </recommendedName>
</protein>
<sequence>MKLLQKNLVKSYLVSLKQMDRKYLIVGLSLLFFLAFILRVLYLPRLALTFGYDQARDALVTQQILGGDLKILGPPASTPGLYHGIFYNYLLAPAYLFGKGNPIAAAYWIALLNALTVLLVYFLTYLLIRRVGVSLLASFLFAISFQATQYAVWLSDPTIGIWTVPIFYLGLWLWLKEAKRWGAILAGVGLGLTIQADISLAYHLVPLGFWLWVERRRIQRKSLFMFIAAFTLSVLTMILVEFKFNFKAIGGISYLLSSQDAHTKTKDIGDFIVLYLNQYGKTFTNSVLPSNPGFGGALGVIGLFWLMKSWYEEHRRKILSWQIFLATYLLAHLPIVSLGGFGTPFLTVGLGVASVILTSLILAAIWKKNRYLAILLTLAIIISNISNITAQNKDGQTLFAIQKDMLLSKQLQAVDYTYRESKSEPFSINTFTSPLWVNTVWSYLYNWYGKAKFGYLPQWHGRDQIGQLGNNLAATSPSTKLYFFIIEPPQGIPEQYLPLEIGSEDAKSTLLEEKNFGEIRVQKRIKK</sequence>
<evidence type="ECO:0000313" key="10">
    <source>
        <dbReference type="Proteomes" id="UP000034826"/>
    </source>
</evidence>
<feature type="transmembrane region" description="Helical" evidence="8">
    <location>
        <begin position="23"/>
        <end position="42"/>
    </location>
</feature>
<dbReference type="GO" id="GO:0005886">
    <property type="term" value="C:plasma membrane"/>
    <property type="evidence" value="ECO:0007669"/>
    <property type="project" value="UniProtKB-SubCell"/>
</dbReference>
<reference evidence="9 10" key="1">
    <citation type="journal article" date="2015" name="Nature">
        <title>rRNA introns, odd ribosomes, and small enigmatic genomes across a large radiation of phyla.</title>
        <authorList>
            <person name="Brown C.T."/>
            <person name="Hug L.A."/>
            <person name="Thomas B.C."/>
            <person name="Sharon I."/>
            <person name="Castelle C.J."/>
            <person name="Singh A."/>
            <person name="Wilkins M.J."/>
            <person name="Williams K.H."/>
            <person name="Banfield J.F."/>
        </authorList>
    </citation>
    <scope>NUCLEOTIDE SEQUENCE [LARGE SCALE GENOMIC DNA]</scope>
</reference>
<keyword evidence="3" id="KW-0328">Glycosyltransferase</keyword>
<dbReference type="GO" id="GO:0009103">
    <property type="term" value="P:lipopolysaccharide biosynthetic process"/>
    <property type="evidence" value="ECO:0007669"/>
    <property type="project" value="UniProtKB-ARBA"/>
</dbReference>
<comment type="caution">
    <text evidence="9">The sequence shown here is derived from an EMBL/GenBank/DDBJ whole genome shotgun (WGS) entry which is preliminary data.</text>
</comment>
<gene>
    <name evidence="9" type="ORF">UW60_C0017G0014</name>
</gene>
<keyword evidence="7 8" id="KW-0472">Membrane</keyword>
<feature type="transmembrane region" description="Helical" evidence="8">
    <location>
        <begin position="159"/>
        <end position="175"/>
    </location>
</feature>
<feature type="transmembrane region" description="Helical" evidence="8">
    <location>
        <begin position="287"/>
        <end position="306"/>
    </location>
</feature>
<feature type="transmembrane region" description="Helical" evidence="8">
    <location>
        <begin position="318"/>
        <end position="339"/>
    </location>
</feature>
<evidence type="ECO:0000256" key="3">
    <source>
        <dbReference type="ARBA" id="ARBA00022676"/>
    </source>
</evidence>
<evidence type="ECO:0000256" key="7">
    <source>
        <dbReference type="ARBA" id="ARBA00023136"/>
    </source>
</evidence>
<feature type="transmembrane region" description="Helical" evidence="8">
    <location>
        <begin position="134"/>
        <end position="152"/>
    </location>
</feature>
<dbReference type="Proteomes" id="UP000034826">
    <property type="component" value="Unassembled WGS sequence"/>
</dbReference>
<feature type="transmembrane region" description="Helical" evidence="8">
    <location>
        <begin position="345"/>
        <end position="365"/>
    </location>
</feature>
<keyword evidence="6 8" id="KW-1133">Transmembrane helix</keyword>
<evidence type="ECO:0000313" key="9">
    <source>
        <dbReference type="EMBL" id="KKT66882.1"/>
    </source>
</evidence>
<keyword evidence="2" id="KW-1003">Cell membrane</keyword>
<feature type="transmembrane region" description="Helical" evidence="8">
    <location>
        <begin position="223"/>
        <end position="240"/>
    </location>
</feature>